<evidence type="ECO:0000256" key="1">
    <source>
        <dbReference type="ARBA" id="ARBA00004141"/>
    </source>
</evidence>
<dbReference type="SUPFAM" id="SSF161098">
    <property type="entry name" value="MetI-like"/>
    <property type="match status" value="1"/>
</dbReference>
<feature type="domain" description="ABC transmembrane type-1" evidence="8">
    <location>
        <begin position="97"/>
        <end position="313"/>
    </location>
</feature>
<gene>
    <name evidence="9" type="ORF">PaelaDRAFT_1212</name>
</gene>
<dbReference type="EMBL" id="AGIP01000002">
    <property type="protein sequence ID" value="EHB66988.1"/>
    <property type="molecule type" value="Genomic_DNA"/>
</dbReference>
<dbReference type="GO" id="GO:0005886">
    <property type="term" value="C:plasma membrane"/>
    <property type="evidence" value="ECO:0007669"/>
    <property type="project" value="UniProtKB-SubCell"/>
</dbReference>
<dbReference type="GO" id="GO:0055085">
    <property type="term" value="P:transmembrane transport"/>
    <property type="evidence" value="ECO:0007669"/>
    <property type="project" value="InterPro"/>
</dbReference>
<dbReference type="PANTHER" id="PTHR43496">
    <property type="entry name" value="PROTEIN LPLB"/>
    <property type="match status" value="1"/>
</dbReference>
<feature type="transmembrane region" description="Helical" evidence="6">
    <location>
        <begin position="37"/>
        <end position="55"/>
    </location>
</feature>
<evidence type="ECO:0000256" key="3">
    <source>
        <dbReference type="ARBA" id="ARBA00022692"/>
    </source>
</evidence>
<comment type="similarity">
    <text evidence="6">Belongs to the binding-protein-dependent transport system permease family.</text>
</comment>
<feature type="region of interest" description="Disordered" evidence="7">
    <location>
        <begin position="1"/>
        <end position="23"/>
    </location>
</feature>
<dbReference type="Gene3D" id="1.10.3720.10">
    <property type="entry name" value="MetI-like"/>
    <property type="match status" value="1"/>
</dbReference>
<dbReference type="PANTHER" id="PTHR43496:SF1">
    <property type="entry name" value="POLYGALACTURONAN_RHAMNOGALACTURONAN TRANSPORT SYSTEM PERMEASE PROTEIN YTEP"/>
    <property type="match status" value="1"/>
</dbReference>
<evidence type="ECO:0000256" key="6">
    <source>
        <dbReference type="RuleBase" id="RU363032"/>
    </source>
</evidence>
<accession>G4HAM9</accession>
<dbReference type="eggNOG" id="COG4209">
    <property type="taxonomic scope" value="Bacteria"/>
</dbReference>
<feature type="transmembrane region" description="Helical" evidence="6">
    <location>
        <begin position="137"/>
        <end position="157"/>
    </location>
</feature>
<evidence type="ECO:0000313" key="10">
    <source>
        <dbReference type="Proteomes" id="UP000003891"/>
    </source>
</evidence>
<keyword evidence="4 6" id="KW-1133">Transmembrane helix</keyword>
<dbReference type="AlphaFoldDB" id="G4HAM9"/>
<evidence type="ECO:0000259" key="8">
    <source>
        <dbReference type="PROSITE" id="PS50928"/>
    </source>
</evidence>
<name>G4HAM9_9BACL</name>
<dbReference type="InterPro" id="IPR035906">
    <property type="entry name" value="MetI-like_sf"/>
</dbReference>
<feature type="transmembrane region" description="Helical" evidence="6">
    <location>
        <begin position="96"/>
        <end position="125"/>
    </location>
</feature>
<keyword evidence="2 6" id="KW-0813">Transport</keyword>
<evidence type="ECO:0000313" key="9">
    <source>
        <dbReference type="EMBL" id="EHB66988.1"/>
    </source>
</evidence>
<evidence type="ECO:0000256" key="4">
    <source>
        <dbReference type="ARBA" id="ARBA00022989"/>
    </source>
</evidence>
<feature type="transmembrane region" description="Helical" evidence="6">
    <location>
        <begin position="292"/>
        <end position="313"/>
    </location>
</feature>
<organism evidence="9 10">
    <name type="scientific">Paenibacillus lactis 154</name>
    <dbReference type="NCBI Taxonomy" id="743719"/>
    <lineage>
        <taxon>Bacteria</taxon>
        <taxon>Bacillati</taxon>
        <taxon>Bacillota</taxon>
        <taxon>Bacilli</taxon>
        <taxon>Bacillales</taxon>
        <taxon>Paenibacillaceae</taxon>
        <taxon>Paenibacillus</taxon>
    </lineage>
</organism>
<dbReference type="PROSITE" id="PS50928">
    <property type="entry name" value="ABC_TM1"/>
    <property type="match status" value="1"/>
</dbReference>
<proteinExistence type="inferred from homology"/>
<sequence length="326" mass="37029">MKPMETLVQGTEPGKKPTATKASRGKRIRARMWKDRYLYLLLLPGLLYFIVYRYVPMLGITIAFKDYSPFMGIVDSPWTGLDNFRRIFESSEVVQVIWNTLIISFLQIIFAFPAPIILAIMLNEVANPLLKRVMQSVVYMPHFLSWVVVVGIVTIFFRNEGLVNDLLREAFGAQQTIGFLTEPQYFRPFLILEVIWKEAGWGTIIFLAALSGVNPALYEAAVMDGASRFRQIWHITLPAIRSTIIIMLIIRLGDVLEVGFEQVFLQLNAFNMHIGNTLDTYVYFKGIQQSDYSFSTAVGVFKGLVGLILVMGANKLSKRFGEQGVY</sequence>
<feature type="transmembrane region" description="Helical" evidence="6">
    <location>
        <begin position="199"/>
        <end position="220"/>
    </location>
</feature>
<protein>
    <submittedName>
        <fullName evidence="9">Binding-protein-dependent transport systems inner membrane component</fullName>
    </submittedName>
</protein>
<comment type="subcellular location">
    <subcellularLocation>
        <location evidence="6">Cell membrane</location>
        <topology evidence="6">Multi-pass membrane protein</topology>
    </subcellularLocation>
    <subcellularLocation>
        <location evidence="1">Membrane</location>
        <topology evidence="1">Multi-pass membrane protein</topology>
    </subcellularLocation>
</comment>
<dbReference type="CDD" id="cd06261">
    <property type="entry name" value="TM_PBP2"/>
    <property type="match status" value="1"/>
</dbReference>
<evidence type="ECO:0000256" key="7">
    <source>
        <dbReference type="SAM" id="MobiDB-lite"/>
    </source>
</evidence>
<reference evidence="9 10" key="1">
    <citation type="submission" date="2011-09" db="EMBL/GenBank/DDBJ databases">
        <title>The draft genome of Paenibacillus lactis 154.</title>
        <authorList>
            <consortium name="US DOE Joint Genome Institute (JGI-PGF)"/>
            <person name="Lucas S."/>
            <person name="Han J."/>
            <person name="Lapidus A."/>
            <person name="Cheng J.-F."/>
            <person name="Goodwin L."/>
            <person name="Pitluck S."/>
            <person name="Peters L."/>
            <person name="Land M.L."/>
            <person name="Hauser L."/>
            <person name="Siebers A."/>
            <person name="Thelen M."/>
            <person name="Hugenholtz P."/>
            <person name="Allgaier M."/>
            <person name="Woyke T.J."/>
        </authorList>
    </citation>
    <scope>NUCLEOTIDE SEQUENCE [LARGE SCALE GENOMIC DNA]</scope>
    <source>
        <strain evidence="9 10">154</strain>
    </source>
</reference>
<dbReference type="PATRIC" id="fig|743719.3.peg.1211"/>
<feature type="transmembrane region" description="Helical" evidence="6">
    <location>
        <begin position="232"/>
        <end position="250"/>
    </location>
</feature>
<evidence type="ECO:0000256" key="5">
    <source>
        <dbReference type="ARBA" id="ARBA00023136"/>
    </source>
</evidence>
<dbReference type="STRING" id="743719.PaelaDRAFT_1212"/>
<evidence type="ECO:0000256" key="2">
    <source>
        <dbReference type="ARBA" id="ARBA00022448"/>
    </source>
</evidence>
<dbReference type="Proteomes" id="UP000003891">
    <property type="component" value="Unassembled WGS sequence"/>
</dbReference>
<dbReference type="InterPro" id="IPR000515">
    <property type="entry name" value="MetI-like"/>
</dbReference>
<keyword evidence="5 6" id="KW-0472">Membrane</keyword>
<keyword evidence="3 6" id="KW-0812">Transmembrane</keyword>
<dbReference type="Pfam" id="PF00528">
    <property type="entry name" value="BPD_transp_1"/>
    <property type="match status" value="1"/>
</dbReference>